<dbReference type="InterPro" id="IPR000639">
    <property type="entry name" value="Epox_hydrolase-like"/>
</dbReference>
<dbReference type="PRINTS" id="PR00412">
    <property type="entry name" value="EPOXHYDRLASE"/>
</dbReference>
<evidence type="ECO:0000256" key="3">
    <source>
        <dbReference type="ARBA" id="ARBA00022801"/>
    </source>
</evidence>
<proteinExistence type="inferred from homology"/>
<keyword evidence="7" id="KW-1185">Reference proteome</keyword>
<organism evidence="6 7">
    <name type="scientific">Branchiostoma lanceolatum</name>
    <name type="common">Common lancelet</name>
    <name type="synonym">Amphioxus lanceolatum</name>
    <dbReference type="NCBI Taxonomy" id="7740"/>
    <lineage>
        <taxon>Eukaryota</taxon>
        <taxon>Metazoa</taxon>
        <taxon>Chordata</taxon>
        <taxon>Cephalochordata</taxon>
        <taxon>Leptocardii</taxon>
        <taxon>Amphioxiformes</taxon>
        <taxon>Branchiostomatidae</taxon>
        <taxon>Branchiostoma</taxon>
    </lineage>
</organism>
<dbReference type="OrthoDB" id="7130006at2759"/>
<name>A0A8J9Z4N6_BRALA</name>
<evidence type="ECO:0000256" key="4">
    <source>
        <dbReference type="SAM" id="MobiDB-lite"/>
    </source>
</evidence>
<feature type="domain" description="Epoxide hydrolase N-terminal" evidence="5">
    <location>
        <begin position="190"/>
        <end position="298"/>
    </location>
</feature>
<dbReference type="Proteomes" id="UP000838412">
    <property type="component" value="Chromosome 16"/>
</dbReference>
<dbReference type="InterPro" id="IPR010497">
    <property type="entry name" value="Epoxide_hydro_N"/>
</dbReference>
<dbReference type="Pfam" id="PF06441">
    <property type="entry name" value="EHN"/>
    <property type="match status" value="1"/>
</dbReference>
<comment type="similarity">
    <text evidence="1">Belongs to the peptidase S33 family.</text>
</comment>
<evidence type="ECO:0000313" key="7">
    <source>
        <dbReference type="Proteomes" id="UP000838412"/>
    </source>
</evidence>
<dbReference type="Gene3D" id="3.40.50.1820">
    <property type="entry name" value="alpha/beta hydrolase"/>
    <property type="match status" value="1"/>
</dbReference>
<gene>
    <name evidence="6" type="primary">EPHX1</name>
    <name evidence="6" type="ORF">BLAG_LOCUS9277</name>
</gene>
<dbReference type="GO" id="GO:0004301">
    <property type="term" value="F:epoxide hydrolase activity"/>
    <property type="evidence" value="ECO:0007669"/>
    <property type="project" value="TreeGrafter"/>
</dbReference>
<dbReference type="PANTHER" id="PTHR21661:SF35">
    <property type="entry name" value="EPOXIDE HYDROLASE"/>
    <property type="match status" value="1"/>
</dbReference>
<accession>A0A8J9Z4N6</accession>
<protein>
    <submittedName>
        <fullName evidence="6">EPHX1 protein</fullName>
    </submittedName>
</protein>
<evidence type="ECO:0000313" key="6">
    <source>
        <dbReference type="EMBL" id="CAH1247678.1"/>
    </source>
</evidence>
<dbReference type="AlphaFoldDB" id="A0A8J9Z4N6"/>
<dbReference type="InterPro" id="IPR029058">
    <property type="entry name" value="AB_hydrolase_fold"/>
</dbReference>
<evidence type="ECO:0000256" key="1">
    <source>
        <dbReference type="ARBA" id="ARBA00010088"/>
    </source>
</evidence>
<dbReference type="GO" id="GO:0097176">
    <property type="term" value="P:epoxide metabolic process"/>
    <property type="evidence" value="ECO:0007669"/>
    <property type="project" value="TreeGrafter"/>
</dbReference>
<dbReference type="SUPFAM" id="SSF53474">
    <property type="entry name" value="alpha/beta-Hydrolases"/>
    <property type="match status" value="1"/>
</dbReference>
<dbReference type="EMBL" id="OV696701">
    <property type="protein sequence ID" value="CAH1247678.1"/>
    <property type="molecule type" value="Genomic_DNA"/>
</dbReference>
<reference evidence="6" key="1">
    <citation type="submission" date="2022-01" db="EMBL/GenBank/DDBJ databases">
        <authorList>
            <person name="Braso-Vives M."/>
        </authorList>
    </citation>
    <scope>NUCLEOTIDE SEQUENCE</scope>
</reference>
<keyword evidence="3" id="KW-0378">Hydrolase</keyword>
<keyword evidence="2" id="KW-0058">Aromatic hydrocarbons catabolism</keyword>
<feature type="region of interest" description="Disordered" evidence="4">
    <location>
        <begin position="53"/>
        <end position="75"/>
    </location>
</feature>
<feature type="compositionally biased region" description="Basic residues" evidence="4">
    <location>
        <begin position="61"/>
        <end position="75"/>
    </location>
</feature>
<evidence type="ECO:0000256" key="2">
    <source>
        <dbReference type="ARBA" id="ARBA00022797"/>
    </source>
</evidence>
<evidence type="ECO:0000259" key="5">
    <source>
        <dbReference type="Pfam" id="PF06441"/>
    </source>
</evidence>
<sequence length="624" mass="71345">MVSIDSTNEKGVACPSNGVQESNVRTFKNNNFNLTIKINYAICCFRYNKQSNKQRSLPQNKPKRSGRHGERKKIKMARTCPANGRKQNSKEDLRLEATRWKKKQRKARKANVEKDLEAVGSSWYRAVREAQQRDRWRRTARCASKAWEELSAVVVGYFLNHVLHQPLEVPEIDEVYWGKGERPTTEDTTVRKFALNVSNDVLTDLKYRLERARFPDNFHGVQWEYGFGLDYMKELVRYWKDGFNWRKQQALLNSFDHYKTTIDGLELHFIHVKPKLKPGQKAKPLLLAHGWPGSFFEFYKVIPYLTDPLQHNGTEEDIFEVIVPSIPGFGFSQPASKPGLEDSATAVLYLKLMERLGFRSYYVQGGDHGSVIVSVMAMLNPGCVLWILVSPSLDFCLSVSMVVRGIHLNMYTGNTETSFLIKLLVGSVFPSLAGLSQADYDKVYPLWDRFLWVMSETGYLHIQATRPHTIGHGLVDSPVGLAAHLLEKYASWTNPTFAHLPDGGLEKHFTKEELLTTVMIYWVSGTAVSTLRLYRETISARKFPIISAAHSIPIDIPSAIADFPHELFHTPEPWCHARLRNLLQYTTMPRGGHFAALEVPDLFTQDIRDFARKAEAFWSRESGE</sequence>
<dbReference type="PANTHER" id="PTHR21661">
    <property type="entry name" value="EPOXIDE HYDROLASE 1-RELATED"/>
    <property type="match status" value="1"/>
</dbReference>